<organism evidence="1 2">
    <name type="scientific">Collybiopsis confluens</name>
    <dbReference type="NCBI Taxonomy" id="2823264"/>
    <lineage>
        <taxon>Eukaryota</taxon>
        <taxon>Fungi</taxon>
        <taxon>Dikarya</taxon>
        <taxon>Basidiomycota</taxon>
        <taxon>Agaricomycotina</taxon>
        <taxon>Agaricomycetes</taxon>
        <taxon>Agaricomycetidae</taxon>
        <taxon>Agaricales</taxon>
        <taxon>Marasmiineae</taxon>
        <taxon>Omphalotaceae</taxon>
        <taxon>Collybiopsis</taxon>
    </lineage>
</organism>
<accession>A0A8H5HV91</accession>
<evidence type="ECO:0000313" key="2">
    <source>
        <dbReference type="Proteomes" id="UP000518752"/>
    </source>
</evidence>
<dbReference type="AlphaFoldDB" id="A0A8H5HV91"/>
<evidence type="ECO:0000313" key="1">
    <source>
        <dbReference type="EMBL" id="KAF5390063.1"/>
    </source>
</evidence>
<dbReference type="Proteomes" id="UP000518752">
    <property type="component" value="Unassembled WGS sequence"/>
</dbReference>
<protein>
    <submittedName>
        <fullName evidence="1">Uncharacterized protein</fullName>
    </submittedName>
</protein>
<name>A0A8H5HV91_9AGAR</name>
<keyword evidence="2" id="KW-1185">Reference proteome</keyword>
<sequence length="211" mass="24514">MSKWQSNMSTLFHPIIAGYVLSRAQVLQWLRFRGMLQSEIDMYGGVQFPCMVHYHNHSEEDPPDVVPIVSKNQRGVVYTADNPMHYILVGRMALVQHGAGSLVKKTDLALDEQTSKYFEHWIGDCFGDTELTYRVQRWPPDVDFFPLITWKVEAEWNEYDRVGQYFQEARDSELVDPKSSEGGYPSVRFSPKVWMPVSWYLKSGVIVFPRK</sequence>
<proteinExistence type="predicted"/>
<reference evidence="1 2" key="1">
    <citation type="journal article" date="2020" name="ISME J.">
        <title>Uncovering the hidden diversity of litter-decomposition mechanisms in mushroom-forming fungi.</title>
        <authorList>
            <person name="Floudas D."/>
            <person name="Bentzer J."/>
            <person name="Ahren D."/>
            <person name="Johansson T."/>
            <person name="Persson P."/>
            <person name="Tunlid A."/>
        </authorList>
    </citation>
    <scope>NUCLEOTIDE SEQUENCE [LARGE SCALE GENOMIC DNA]</scope>
    <source>
        <strain evidence="1 2">CBS 406.79</strain>
    </source>
</reference>
<gene>
    <name evidence="1" type="ORF">D9757_003773</name>
</gene>
<comment type="caution">
    <text evidence="1">The sequence shown here is derived from an EMBL/GenBank/DDBJ whole genome shotgun (WGS) entry which is preliminary data.</text>
</comment>
<dbReference type="EMBL" id="JAACJN010000017">
    <property type="protein sequence ID" value="KAF5390063.1"/>
    <property type="molecule type" value="Genomic_DNA"/>
</dbReference>